<feature type="region of interest" description="Disordered" evidence="1">
    <location>
        <begin position="180"/>
        <end position="209"/>
    </location>
</feature>
<dbReference type="eggNOG" id="ENOG502TG3Q">
    <property type="taxonomic scope" value="Eukaryota"/>
</dbReference>
<evidence type="ECO:0000313" key="3">
    <source>
        <dbReference type="Proteomes" id="UP000008068"/>
    </source>
</evidence>
<reference evidence="3" key="1">
    <citation type="submission" date="2011-07" db="EMBL/GenBank/DDBJ databases">
        <authorList>
            <consortium name="Caenorhabditis brenneri Sequencing and Analysis Consortium"/>
            <person name="Wilson R.K."/>
        </authorList>
    </citation>
    <scope>NUCLEOTIDE SEQUENCE [LARGE SCALE GENOMIC DNA]</scope>
    <source>
        <strain evidence="3">PB2801</strain>
    </source>
</reference>
<feature type="region of interest" description="Disordered" evidence="1">
    <location>
        <begin position="282"/>
        <end position="301"/>
    </location>
</feature>
<keyword evidence="3" id="KW-1185">Reference proteome</keyword>
<name>G0MXA9_CAEBE</name>
<proteinExistence type="predicted"/>
<dbReference type="OMA" id="EMLNVQF"/>
<accession>G0MXA9</accession>
<dbReference type="AlphaFoldDB" id="G0MXA9"/>
<dbReference type="EMBL" id="GL379818">
    <property type="protein sequence ID" value="EGT46727.1"/>
    <property type="molecule type" value="Genomic_DNA"/>
</dbReference>
<dbReference type="HOGENOM" id="CLU_953877_0_0_1"/>
<evidence type="ECO:0000256" key="1">
    <source>
        <dbReference type="SAM" id="MobiDB-lite"/>
    </source>
</evidence>
<organism evidence="3">
    <name type="scientific">Caenorhabditis brenneri</name>
    <name type="common">Nematode worm</name>
    <dbReference type="NCBI Taxonomy" id="135651"/>
    <lineage>
        <taxon>Eukaryota</taxon>
        <taxon>Metazoa</taxon>
        <taxon>Ecdysozoa</taxon>
        <taxon>Nematoda</taxon>
        <taxon>Chromadorea</taxon>
        <taxon>Rhabditida</taxon>
        <taxon>Rhabditina</taxon>
        <taxon>Rhabditomorpha</taxon>
        <taxon>Rhabditoidea</taxon>
        <taxon>Rhabditidae</taxon>
        <taxon>Peloderinae</taxon>
        <taxon>Caenorhabditis</taxon>
    </lineage>
</organism>
<feature type="region of interest" description="Disordered" evidence="1">
    <location>
        <begin position="81"/>
        <end position="115"/>
    </location>
</feature>
<gene>
    <name evidence="2" type="ORF">CAEBREN_10607</name>
</gene>
<dbReference type="Proteomes" id="UP000008068">
    <property type="component" value="Unassembled WGS sequence"/>
</dbReference>
<feature type="compositionally biased region" description="Low complexity" evidence="1">
    <location>
        <begin position="185"/>
        <end position="200"/>
    </location>
</feature>
<sequence>MAEAHPALQEARPVEGQDARNALRLARQHAIREGRYLPPLPHLPIQPLPPGIVVDEAADRIMDMRMEERRRFLLENLQPPNFQRPAFFQPRPEDNYRPLSPTHSDEESEEEEEILELQRRIRRDWRQYMARRADPIPQEMIDRLLNEHDQWANAVRQNNNNNNNNIHVNHNDINFHGIRNFDGMLSPSPSLSPAASPAPSEDMDPQDQAREDDDDIEMLNVQFFDMRPNVARPRKRQNSEDEVPIKRKRVTFADDSADELVMDLEPTADCNDNIQYQRKQFDDDDEGFVGGPSSRSSIFCA</sequence>
<dbReference type="OrthoDB" id="5860450at2759"/>
<dbReference type="FunCoup" id="G0MXA9">
    <property type="interactions" value="1650"/>
</dbReference>
<evidence type="ECO:0000313" key="2">
    <source>
        <dbReference type="EMBL" id="EGT46727.1"/>
    </source>
</evidence>
<dbReference type="InParanoid" id="G0MXA9"/>
<feature type="compositionally biased region" description="Acidic residues" evidence="1">
    <location>
        <begin position="106"/>
        <end position="115"/>
    </location>
</feature>
<protein>
    <submittedName>
        <fullName evidence="2">Uncharacterized protein</fullName>
    </submittedName>
</protein>